<evidence type="ECO:0000313" key="1">
    <source>
        <dbReference type="EMBL" id="OIV36125.1"/>
    </source>
</evidence>
<dbReference type="Proteomes" id="UP000243342">
    <property type="component" value="Unassembled WGS sequence"/>
</dbReference>
<dbReference type="AlphaFoldDB" id="A0A1J7BC08"/>
<comment type="caution">
    <text evidence="1">The sequence shown here is derived from an EMBL/GenBank/DDBJ whole genome shotgun (WGS) entry which is preliminary data.</text>
</comment>
<sequence length="96" mass="10133">MPNAATLPGIAAALAELRTTATDPQSPDIAPGILVLLPSPTRLDINPVHGQHTYSILDAGSSLVLHRDGRPFTSRLTKAATTDRDAATHFLRVANL</sequence>
<dbReference type="EMBL" id="MLCF01000113">
    <property type="protein sequence ID" value="OIV36125.1"/>
    <property type="molecule type" value="Genomic_DNA"/>
</dbReference>
<gene>
    <name evidence="1" type="ORF">BIV57_17970</name>
</gene>
<proteinExistence type="predicted"/>
<name>A0A1J7BC08_9ACTN</name>
<accession>A0A1J7BC08</accession>
<dbReference type="RefSeq" id="WP_071657921.1">
    <property type="nucleotide sequence ID" value="NZ_MLCF01000113.1"/>
</dbReference>
<keyword evidence="2" id="KW-1185">Reference proteome</keyword>
<dbReference type="STRING" id="1428644.BIV57_17970"/>
<protein>
    <submittedName>
        <fullName evidence="1">Uncharacterized protein</fullName>
    </submittedName>
</protein>
<organism evidence="1 2">
    <name type="scientific">Mangrovactinospora gilvigrisea</name>
    <dbReference type="NCBI Taxonomy" id="1428644"/>
    <lineage>
        <taxon>Bacteria</taxon>
        <taxon>Bacillati</taxon>
        <taxon>Actinomycetota</taxon>
        <taxon>Actinomycetes</taxon>
        <taxon>Kitasatosporales</taxon>
        <taxon>Streptomycetaceae</taxon>
        <taxon>Mangrovactinospora</taxon>
    </lineage>
</organism>
<evidence type="ECO:0000313" key="2">
    <source>
        <dbReference type="Proteomes" id="UP000243342"/>
    </source>
</evidence>
<reference evidence="1 2" key="1">
    <citation type="submission" date="2016-10" db="EMBL/GenBank/DDBJ databases">
        <title>Genome sequence of Streptomyces gilvigriseus MUSC 26.</title>
        <authorList>
            <person name="Lee L.-H."/>
            <person name="Ser H.-L."/>
        </authorList>
    </citation>
    <scope>NUCLEOTIDE SEQUENCE [LARGE SCALE GENOMIC DNA]</scope>
    <source>
        <strain evidence="1 2">MUSC 26</strain>
    </source>
</reference>